<dbReference type="GO" id="GO:0006355">
    <property type="term" value="P:regulation of DNA-templated transcription"/>
    <property type="evidence" value="ECO:0007669"/>
    <property type="project" value="InterPro"/>
</dbReference>
<sequence>MTSAPATIERAAAIVSAYVAHNALPSAELPGLIAQVHTSLAGLGRTPEPAPALTPPVSIRRSVTPEHIISLEDGKPYKSLKRHLAGRGMTPDEYRRKWGLPPDYPMVAEAYAAQRAEIAKVSGLGRSRAA</sequence>
<dbReference type="Gene3D" id="1.10.10.1550">
    <property type="entry name" value="ROS/MUCR transcriptional regulator protein"/>
    <property type="match status" value="1"/>
</dbReference>
<dbReference type="AlphaFoldDB" id="A0A437NYX6"/>
<dbReference type="GO" id="GO:0008270">
    <property type="term" value="F:zinc ion binding"/>
    <property type="evidence" value="ECO:0007669"/>
    <property type="project" value="InterPro"/>
</dbReference>
<comment type="caution">
    <text evidence="2">The sequence shown here is derived from an EMBL/GenBank/DDBJ whole genome shotgun (WGS) entry which is preliminary data.</text>
</comment>
<name>A0A437NYX6_9HYPH</name>
<accession>A0A437NYX6</accession>
<dbReference type="Proteomes" id="UP000286997">
    <property type="component" value="Unassembled WGS sequence"/>
</dbReference>
<dbReference type="EMBL" id="SACP01000023">
    <property type="protein sequence ID" value="RVU15204.1"/>
    <property type="molecule type" value="Genomic_DNA"/>
</dbReference>
<dbReference type="GO" id="GO:0003677">
    <property type="term" value="F:DNA binding"/>
    <property type="evidence" value="ECO:0007669"/>
    <property type="project" value="InterPro"/>
</dbReference>
<organism evidence="2 3">
    <name type="scientific">Methylobacterium oryzihabitans</name>
    <dbReference type="NCBI Taxonomy" id="2499852"/>
    <lineage>
        <taxon>Bacteria</taxon>
        <taxon>Pseudomonadati</taxon>
        <taxon>Pseudomonadota</taxon>
        <taxon>Alphaproteobacteria</taxon>
        <taxon>Hyphomicrobiales</taxon>
        <taxon>Methylobacteriaceae</taxon>
        <taxon>Methylobacterium</taxon>
    </lineage>
</organism>
<evidence type="ECO:0000256" key="1">
    <source>
        <dbReference type="ARBA" id="ARBA00007031"/>
    </source>
</evidence>
<evidence type="ECO:0000313" key="3">
    <source>
        <dbReference type="Proteomes" id="UP000286997"/>
    </source>
</evidence>
<dbReference type="OrthoDB" id="9809693at2"/>
<evidence type="ECO:0000313" key="2">
    <source>
        <dbReference type="EMBL" id="RVU15204.1"/>
    </source>
</evidence>
<comment type="similarity">
    <text evidence="1">Belongs to the ros/MucR family.</text>
</comment>
<proteinExistence type="inferred from homology"/>
<dbReference type="Pfam" id="PF05443">
    <property type="entry name" value="ROS_MUCR"/>
    <property type="match status" value="1"/>
</dbReference>
<reference evidence="2 3" key="1">
    <citation type="submission" date="2019-01" db="EMBL/GenBank/DDBJ databases">
        <authorList>
            <person name="Chen W.-M."/>
        </authorList>
    </citation>
    <scope>NUCLEOTIDE SEQUENCE [LARGE SCALE GENOMIC DNA]</scope>
    <source>
        <strain evidence="2 3">TER-1</strain>
    </source>
</reference>
<protein>
    <submittedName>
        <fullName evidence="2">MucR family transcriptional regulator</fullName>
    </submittedName>
</protein>
<dbReference type="InterPro" id="IPR041920">
    <property type="entry name" value="ROS/MUCR_sf"/>
</dbReference>
<dbReference type="InterPro" id="IPR008807">
    <property type="entry name" value="ROS_MUCR"/>
</dbReference>
<gene>
    <name evidence="2" type="ORF">EOE48_20565</name>
</gene>
<dbReference type="RefSeq" id="WP_127732640.1">
    <property type="nucleotide sequence ID" value="NZ_SACP01000023.1"/>
</dbReference>
<keyword evidence="3" id="KW-1185">Reference proteome</keyword>